<keyword evidence="3 5" id="KW-1133">Transmembrane helix</keyword>
<proteinExistence type="predicted"/>
<gene>
    <name evidence="6" type="ORF">QE152_g32335</name>
</gene>
<dbReference type="AlphaFoldDB" id="A0AAW1IZS2"/>
<dbReference type="EMBL" id="JASPKY010000470">
    <property type="protein sequence ID" value="KAK9695787.1"/>
    <property type="molecule type" value="Genomic_DNA"/>
</dbReference>
<comment type="subcellular location">
    <subcellularLocation>
        <location evidence="1">Membrane</location>
        <topology evidence="1">Multi-pass membrane protein</topology>
    </subcellularLocation>
</comment>
<feature type="transmembrane region" description="Helical" evidence="5">
    <location>
        <begin position="63"/>
        <end position="82"/>
    </location>
</feature>
<dbReference type="SUPFAM" id="SSF103473">
    <property type="entry name" value="MFS general substrate transporter"/>
    <property type="match status" value="1"/>
</dbReference>
<dbReference type="PANTHER" id="PTHR10924:SF4">
    <property type="entry name" value="GH15861P"/>
    <property type="match status" value="1"/>
</dbReference>
<evidence type="ECO:0000256" key="1">
    <source>
        <dbReference type="ARBA" id="ARBA00004141"/>
    </source>
</evidence>
<dbReference type="PANTHER" id="PTHR10924">
    <property type="entry name" value="MAJOR FACILITATOR SUPERFAMILY PROTEIN-RELATED"/>
    <property type="match status" value="1"/>
</dbReference>
<sequence length="131" mass="15267">MTVESVALNQKDPVKPEEVEEQLGEIKLYKIRWLIITIFVLYAAVSSLQWVQYSIIANIIVKYYGVSFVAVDWTSMISMITYPPLLLPASYMLDRVVSLFHSLYIAGNQKFKTNYAYVAYNFLWRLLSTFY</sequence>
<evidence type="ECO:0000313" key="6">
    <source>
        <dbReference type="EMBL" id="KAK9695787.1"/>
    </source>
</evidence>
<feature type="transmembrane region" description="Helical" evidence="5">
    <location>
        <begin position="31"/>
        <end position="51"/>
    </location>
</feature>
<comment type="caution">
    <text evidence="6">The sequence shown here is derived from an EMBL/GenBank/DDBJ whole genome shotgun (WGS) entry which is preliminary data.</text>
</comment>
<evidence type="ECO:0000256" key="3">
    <source>
        <dbReference type="ARBA" id="ARBA00022989"/>
    </source>
</evidence>
<evidence type="ECO:0000256" key="2">
    <source>
        <dbReference type="ARBA" id="ARBA00022692"/>
    </source>
</evidence>
<evidence type="ECO:0000313" key="7">
    <source>
        <dbReference type="Proteomes" id="UP001458880"/>
    </source>
</evidence>
<name>A0AAW1IZS2_POPJA</name>
<reference evidence="6 7" key="1">
    <citation type="journal article" date="2024" name="BMC Genomics">
        <title>De novo assembly and annotation of Popillia japonica's genome with initial clues to its potential as an invasive pest.</title>
        <authorList>
            <person name="Cucini C."/>
            <person name="Boschi S."/>
            <person name="Funari R."/>
            <person name="Cardaioli E."/>
            <person name="Iannotti N."/>
            <person name="Marturano G."/>
            <person name="Paoli F."/>
            <person name="Bruttini M."/>
            <person name="Carapelli A."/>
            <person name="Frati F."/>
            <person name="Nardi F."/>
        </authorList>
    </citation>
    <scope>NUCLEOTIDE SEQUENCE [LARGE SCALE GENOMIC DNA]</scope>
    <source>
        <strain evidence="6">DMR45628</strain>
    </source>
</reference>
<dbReference type="Proteomes" id="UP001458880">
    <property type="component" value="Unassembled WGS sequence"/>
</dbReference>
<dbReference type="GO" id="GO:0097037">
    <property type="term" value="P:heme export"/>
    <property type="evidence" value="ECO:0007669"/>
    <property type="project" value="TreeGrafter"/>
</dbReference>
<dbReference type="GO" id="GO:0020037">
    <property type="term" value="F:heme binding"/>
    <property type="evidence" value="ECO:0007669"/>
    <property type="project" value="TreeGrafter"/>
</dbReference>
<keyword evidence="7" id="KW-1185">Reference proteome</keyword>
<dbReference type="InterPro" id="IPR036259">
    <property type="entry name" value="MFS_trans_sf"/>
</dbReference>
<accession>A0AAW1IZS2</accession>
<protein>
    <submittedName>
        <fullName evidence="6">Uncharacterized protein</fullName>
    </submittedName>
</protein>
<dbReference type="InterPro" id="IPR049680">
    <property type="entry name" value="FLVCR1-2_SLC49-like"/>
</dbReference>
<organism evidence="6 7">
    <name type="scientific">Popillia japonica</name>
    <name type="common">Japanese beetle</name>
    <dbReference type="NCBI Taxonomy" id="7064"/>
    <lineage>
        <taxon>Eukaryota</taxon>
        <taxon>Metazoa</taxon>
        <taxon>Ecdysozoa</taxon>
        <taxon>Arthropoda</taxon>
        <taxon>Hexapoda</taxon>
        <taxon>Insecta</taxon>
        <taxon>Pterygota</taxon>
        <taxon>Neoptera</taxon>
        <taxon>Endopterygota</taxon>
        <taxon>Coleoptera</taxon>
        <taxon>Polyphaga</taxon>
        <taxon>Scarabaeiformia</taxon>
        <taxon>Scarabaeidae</taxon>
        <taxon>Rutelinae</taxon>
        <taxon>Popillia</taxon>
    </lineage>
</organism>
<keyword evidence="2 5" id="KW-0812">Transmembrane</keyword>
<dbReference type="GO" id="GO:0016020">
    <property type="term" value="C:membrane"/>
    <property type="evidence" value="ECO:0007669"/>
    <property type="project" value="UniProtKB-SubCell"/>
</dbReference>
<keyword evidence="4 5" id="KW-0472">Membrane</keyword>
<evidence type="ECO:0000256" key="4">
    <source>
        <dbReference type="ARBA" id="ARBA00023136"/>
    </source>
</evidence>
<dbReference type="GO" id="GO:0015232">
    <property type="term" value="F:heme transmembrane transporter activity"/>
    <property type="evidence" value="ECO:0007669"/>
    <property type="project" value="TreeGrafter"/>
</dbReference>
<evidence type="ECO:0000256" key="5">
    <source>
        <dbReference type="SAM" id="Phobius"/>
    </source>
</evidence>